<dbReference type="InterPro" id="IPR027417">
    <property type="entry name" value="P-loop_NTPase"/>
</dbReference>
<organism evidence="3 4">
    <name type="scientific">Gomphosphaeria aponina SAG 52.96 = DSM 107014</name>
    <dbReference type="NCBI Taxonomy" id="1521640"/>
    <lineage>
        <taxon>Bacteria</taxon>
        <taxon>Bacillati</taxon>
        <taxon>Cyanobacteriota</taxon>
        <taxon>Cyanophyceae</taxon>
        <taxon>Oscillatoriophycideae</taxon>
        <taxon>Chroococcales</taxon>
        <taxon>Gomphosphaeriaceae</taxon>
        <taxon>Gomphosphaeria</taxon>
    </lineage>
</organism>
<evidence type="ECO:0000256" key="1">
    <source>
        <dbReference type="ARBA" id="ARBA00022747"/>
    </source>
</evidence>
<evidence type="ECO:0000259" key="2">
    <source>
        <dbReference type="Pfam" id="PF22679"/>
    </source>
</evidence>
<feature type="domain" description="Restriction endonuclease type I HsdR second RecA-like helicase" evidence="2">
    <location>
        <begin position="54"/>
        <end position="126"/>
    </location>
</feature>
<dbReference type="CDD" id="cd18800">
    <property type="entry name" value="SF2_C_EcoR124I-like"/>
    <property type="match status" value="1"/>
</dbReference>
<dbReference type="Pfam" id="PF22679">
    <property type="entry name" value="T1R_D3-like"/>
    <property type="match status" value="1"/>
</dbReference>
<dbReference type="InterPro" id="IPR055180">
    <property type="entry name" value="HsdR_RecA-like_helicase_dom_2"/>
</dbReference>
<proteinExistence type="predicted"/>
<keyword evidence="3" id="KW-0255">Endonuclease</keyword>
<name>A0A941JV19_9CHRO</name>
<accession>A0A941JV19</accession>
<evidence type="ECO:0000313" key="3">
    <source>
        <dbReference type="EMBL" id="MBR8828055.1"/>
    </source>
</evidence>
<dbReference type="PANTHER" id="PTHR30195:SF15">
    <property type="entry name" value="TYPE I RESTRICTION ENZYME HINDI ENDONUCLEASE SUBUNIT"/>
    <property type="match status" value="1"/>
</dbReference>
<gene>
    <name evidence="3" type="ORF">DSM107014_09170</name>
</gene>
<dbReference type="Proteomes" id="UP000767446">
    <property type="component" value="Unassembled WGS sequence"/>
</dbReference>
<keyword evidence="3" id="KW-0378">Hydrolase</keyword>
<dbReference type="GO" id="GO:0009307">
    <property type="term" value="P:DNA restriction-modification system"/>
    <property type="evidence" value="ECO:0007669"/>
    <property type="project" value="UniProtKB-KW"/>
</dbReference>
<sequence>MIVCMSRRICVDLYNQIIKLRPEWHHEDDDQGVIKVVINKSNSDDPSLQTHSRDKKRRKYLATRFKNPEDELKLVIVRDMWLTGFDAPCLHTMYADKPMKGHNLMQAIARVNRVFKDKPGGGIVDYIGIADQLKSALQHYTEGAKENAGIPTDEALAVI</sequence>
<dbReference type="AlphaFoldDB" id="A0A941JV19"/>
<dbReference type="Gene3D" id="3.40.50.300">
    <property type="entry name" value="P-loop containing nucleotide triphosphate hydrolases"/>
    <property type="match status" value="1"/>
</dbReference>
<dbReference type="InterPro" id="IPR051268">
    <property type="entry name" value="Type-I_R_enzyme_R_subunit"/>
</dbReference>
<dbReference type="EMBL" id="JADQBC010000053">
    <property type="protein sequence ID" value="MBR8828055.1"/>
    <property type="molecule type" value="Genomic_DNA"/>
</dbReference>
<keyword evidence="3" id="KW-0540">Nuclease</keyword>
<reference evidence="3" key="1">
    <citation type="submission" date="2021-02" db="EMBL/GenBank/DDBJ databases">
        <title>Metagenome analyses of Stigonema ocellatum DSM 106950, Chlorogloea purpurea SAG 13.99 and Gomphosphaeria aponina DSM 107014.</title>
        <authorList>
            <person name="Marter P."/>
            <person name="Huang S."/>
        </authorList>
    </citation>
    <scope>NUCLEOTIDE SEQUENCE</scope>
    <source>
        <strain evidence="3">JP213</strain>
    </source>
</reference>
<comment type="caution">
    <text evidence="3">The sequence shown here is derived from an EMBL/GenBank/DDBJ whole genome shotgun (WGS) entry which is preliminary data.</text>
</comment>
<keyword evidence="1" id="KW-0680">Restriction system</keyword>
<protein>
    <submittedName>
        <fullName evidence="3">Type I restriction endonuclease subunit R</fullName>
    </submittedName>
</protein>
<evidence type="ECO:0000313" key="4">
    <source>
        <dbReference type="Proteomes" id="UP000767446"/>
    </source>
</evidence>
<dbReference type="GO" id="GO:0004519">
    <property type="term" value="F:endonuclease activity"/>
    <property type="evidence" value="ECO:0007669"/>
    <property type="project" value="UniProtKB-KW"/>
</dbReference>
<dbReference type="PANTHER" id="PTHR30195">
    <property type="entry name" value="TYPE I SITE-SPECIFIC DEOXYRIBONUCLEASE PROTEIN SUBUNIT M AND R"/>
    <property type="match status" value="1"/>
</dbReference>